<proteinExistence type="predicted"/>
<gene>
    <name evidence="1" type="ORF">AYY17_16405</name>
</gene>
<evidence type="ECO:0000313" key="1">
    <source>
        <dbReference type="EMBL" id="OBU10407.1"/>
    </source>
</evidence>
<sequence length="85" mass="10083">MYLRLYMIDKSDNYIKYSPVINTINHGEERMKRYTEKKAPDISAGAFISYSHLKRHIKNDISYFCFRYFLYQIIPAVSKGCTVCI</sequence>
<comment type="caution">
    <text evidence="1">The sequence shown here is derived from an EMBL/GenBank/DDBJ whole genome shotgun (WGS) entry which is preliminary data.</text>
</comment>
<organism evidence="1 2">
    <name type="scientific">Morganella psychrotolerans</name>
    <dbReference type="NCBI Taxonomy" id="368603"/>
    <lineage>
        <taxon>Bacteria</taxon>
        <taxon>Pseudomonadati</taxon>
        <taxon>Pseudomonadota</taxon>
        <taxon>Gammaproteobacteria</taxon>
        <taxon>Enterobacterales</taxon>
        <taxon>Morganellaceae</taxon>
        <taxon>Morganella</taxon>
    </lineage>
</organism>
<protein>
    <submittedName>
        <fullName evidence="1">Uncharacterized protein</fullName>
    </submittedName>
</protein>
<accession>A0A1B8HM20</accession>
<dbReference type="AlphaFoldDB" id="A0A1B8HM20"/>
<name>A0A1B8HM20_9GAMM</name>
<reference evidence="1 2" key="1">
    <citation type="submission" date="2016-06" db="EMBL/GenBank/DDBJ databases">
        <authorList>
            <person name="Kjaerup R.B."/>
            <person name="Dalgaard T.S."/>
            <person name="Juul-Madsen H.R."/>
        </authorList>
    </citation>
    <scope>NUCLEOTIDE SEQUENCE [LARGE SCALE GENOMIC DNA]</scope>
    <source>
        <strain evidence="1 2">GCSL-Mp3</strain>
    </source>
</reference>
<dbReference type="Proteomes" id="UP000092247">
    <property type="component" value="Unassembled WGS sequence"/>
</dbReference>
<dbReference type="EMBL" id="LZEX01000004">
    <property type="protein sequence ID" value="OBU10407.1"/>
    <property type="molecule type" value="Genomic_DNA"/>
</dbReference>
<evidence type="ECO:0000313" key="2">
    <source>
        <dbReference type="Proteomes" id="UP000092247"/>
    </source>
</evidence>